<dbReference type="PANTHER" id="PTHR25462">
    <property type="entry name" value="BONUS, ISOFORM C-RELATED"/>
    <property type="match status" value="1"/>
</dbReference>
<dbReference type="OrthoDB" id="264520at2759"/>
<reference evidence="3" key="1">
    <citation type="submission" date="2017-05" db="UniProtKB">
        <authorList>
            <consortium name="EnsemblMetazoa"/>
        </authorList>
    </citation>
    <scope>IDENTIFICATION</scope>
</reference>
<dbReference type="AlphaFoldDB" id="A0A1X7VT54"/>
<dbReference type="EnsemblMetazoa" id="Aqu2.1.43546_001">
    <property type="protein sequence ID" value="Aqu2.1.43546_001"/>
    <property type="gene ID" value="Aqu2.1.43546"/>
</dbReference>
<feature type="coiled-coil region" evidence="1">
    <location>
        <begin position="281"/>
        <end position="348"/>
    </location>
</feature>
<dbReference type="eggNOG" id="KOG2177">
    <property type="taxonomic scope" value="Eukaryota"/>
</dbReference>
<accession>A0A1X7VT54</accession>
<evidence type="ECO:0008006" key="4">
    <source>
        <dbReference type="Google" id="ProtNLM"/>
    </source>
</evidence>
<evidence type="ECO:0000256" key="1">
    <source>
        <dbReference type="SAM" id="Coils"/>
    </source>
</evidence>
<dbReference type="GO" id="GO:0005654">
    <property type="term" value="C:nucleoplasm"/>
    <property type="evidence" value="ECO:0007669"/>
    <property type="project" value="TreeGrafter"/>
</dbReference>
<keyword evidence="1" id="KW-0175">Coiled coil</keyword>
<dbReference type="Gene3D" id="3.30.40.10">
    <property type="entry name" value="Zinc/RING finger domain, C3HC4 (zinc finger)"/>
    <property type="match status" value="1"/>
</dbReference>
<dbReference type="SUPFAM" id="SSF57850">
    <property type="entry name" value="RING/U-box"/>
    <property type="match status" value="1"/>
</dbReference>
<evidence type="ECO:0000256" key="2">
    <source>
        <dbReference type="SAM" id="MobiDB-lite"/>
    </source>
</evidence>
<proteinExistence type="predicted"/>
<dbReference type="GO" id="GO:0045087">
    <property type="term" value="P:innate immune response"/>
    <property type="evidence" value="ECO:0007669"/>
    <property type="project" value="TreeGrafter"/>
</dbReference>
<feature type="compositionally biased region" description="Basic and acidic residues" evidence="2">
    <location>
        <begin position="117"/>
        <end position="127"/>
    </location>
</feature>
<dbReference type="InterPro" id="IPR047153">
    <property type="entry name" value="TRIM45/56/19-like"/>
</dbReference>
<organism evidence="3">
    <name type="scientific">Amphimedon queenslandica</name>
    <name type="common">Sponge</name>
    <dbReference type="NCBI Taxonomy" id="400682"/>
    <lineage>
        <taxon>Eukaryota</taxon>
        <taxon>Metazoa</taxon>
        <taxon>Porifera</taxon>
        <taxon>Demospongiae</taxon>
        <taxon>Heteroscleromorpha</taxon>
        <taxon>Haplosclerida</taxon>
        <taxon>Niphatidae</taxon>
        <taxon>Amphimedon</taxon>
    </lineage>
</organism>
<dbReference type="PANTHER" id="PTHR25462:SF299">
    <property type="entry name" value="E3 UBIQUITIN-PROTEIN LIGASE TRIM56"/>
    <property type="match status" value="1"/>
</dbReference>
<dbReference type="CDD" id="cd19756">
    <property type="entry name" value="Bbox2"/>
    <property type="match status" value="1"/>
</dbReference>
<sequence>MAALEEPAIEREGSSINRSSFDVETFCQRHLKCKECNNSYVDPIMLPCLHIHCPDCLSKKAGEKKRNRREERVVARDSLSASIQSNVVIQREGGERAGEEEGEDEERMLSEDEDQGEREREAGAQEVKKKYVLHGNEKLTAPHDCEIGDCEDSVSRPLSNIIHAAKLKEKLSQGKMECQKCKKDTAKWICNDKECGNIPLCDFCREAHRRQEDTEDHQVIKIDPEINWWEGMNRQTWRCSEHRKHLVDMYCLTHCELMCHKCCTIYHRSTDCLVTDVEKCYSHAREESEEEQQKVKRLKDTFKDAENRGENVKRSLETKRDNIIVALNERYNQLVEQLTVERDEAIAKANLICDLKKKEIDDHQAVLKRVTDTLEESLEFIKDFSVTANPAEFMFLKTQLKQRLDYLHDRYSTFDLSPADDDELYLKPSNDDLPAKMFGKIYSTPSVKNFAYLKHRQNKFTFDVVITVECRDISGGPAAPESVLPELKAIVNESEDDITDGLACEVKPNNKTRCYNITVPPVKEAGLRFIHVYQPRPYPLEQYYTQGRPFSIHYQ</sequence>
<dbReference type="InterPro" id="IPR013083">
    <property type="entry name" value="Znf_RING/FYVE/PHD"/>
</dbReference>
<feature type="region of interest" description="Disordered" evidence="2">
    <location>
        <begin position="85"/>
        <end position="127"/>
    </location>
</feature>
<name>A0A1X7VT54_AMPQE</name>
<dbReference type="InParanoid" id="A0A1X7VT54"/>
<dbReference type="GO" id="GO:0061630">
    <property type="term" value="F:ubiquitin protein ligase activity"/>
    <property type="evidence" value="ECO:0007669"/>
    <property type="project" value="TreeGrafter"/>
</dbReference>
<dbReference type="GO" id="GO:0060340">
    <property type="term" value="P:positive regulation of type I interferon-mediated signaling pathway"/>
    <property type="evidence" value="ECO:0007669"/>
    <property type="project" value="TreeGrafter"/>
</dbReference>
<evidence type="ECO:0000313" key="3">
    <source>
        <dbReference type="EnsemblMetazoa" id="Aqu2.1.43546_001"/>
    </source>
</evidence>
<protein>
    <recommendedName>
        <fullName evidence="4">B box-type domain-containing protein</fullName>
    </recommendedName>
</protein>
<feature type="compositionally biased region" description="Acidic residues" evidence="2">
    <location>
        <begin position="100"/>
        <end position="116"/>
    </location>
</feature>
<dbReference type="Gene3D" id="3.30.160.60">
    <property type="entry name" value="Classic Zinc Finger"/>
    <property type="match status" value="1"/>
</dbReference>